<dbReference type="EMBL" id="CADEAL010004044">
    <property type="protein sequence ID" value="CAB1450179.1"/>
    <property type="molecule type" value="Genomic_DNA"/>
</dbReference>
<dbReference type="Proteomes" id="UP001153269">
    <property type="component" value="Unassembled WGS sequence"/>
</dbReference>
<comment type="caution">
    <text evidence="2">The sequence shown here is derived from an EMBL/GenBank/DDBJ whole genome shotgun (WGS) entry which is preliminary data.</text>
</comment>
<reference evidence="2" key="1">
    <citation type="submission" date="2020-03" db="EMBL/GenBank/DDBJ databases">
        <authorList>
            <person name="Weist P."/>
        </authorList>
    </citation>
    <scope>NUCLEOTIDE SEQUENCE</scope>
</reference>
<organism evidence="2 3">
    <name type="scientific">Pleuronectes platessa</name>
    <name type="common">European plaice</name>
    <dbReference type="NCBI Taxonomy" id="8262"/>
    <lineage>
        <taxon>Eukaryota</taxon>
        <taxon>Metazoa</taxon>
        <taxon>Chordata</taxon>
        <taxon>Craniata</taxon>
        <taxon>Vertebrata</taxon>
        <taxon>Euteleostomi</taxon>
        <taxon>Actinopterygii</taxon>
        <taxon>Neopterygii</taxon>
        <taxon>Teleostei</taxon>
        <taxon>Neoteleostei</taxon>
        <taxon>Acanthomorphata</taxon>
        <taxon>Carangaria</taxon>
        <taxon>Pleuronectiformes</taxon>
        <taxon>Pleuronectoidei</taxon>
        <taxon>Pleuronectidae</taxon>
        <taxon>Pleuronectes</taxon>
    </lineage>
</organism>
<accession>A0A9N7Z647</accession>
<sequence>MSYSHTKGHKQQSTELKCTCVCPSSRSTKIADSSEVDREKQRIGLHPSEASSEGRCDPRPRLAGPISTAPPDVADRQPHFGSAFLVYVAHRDHLLLGPRRPHPGK</sequence>
<name>A0A9N7Z647_PLEPL</name>
<evidence type="ECO:0000313" key="3">
    <source>
        <dbReference type="Proteomes" id="UP001153269"/>
    </source>
</evidence>
<evidence type="ECO:0000256" key="1">
    <source>
        <dbReference type="SAM" id="MobiDB-lite"/>
    </source>
</evidence>
<evidence type="ECO:0000313" key="2">
    <source>
        <dbReference type="EMBL" id="CAB1450179.1"/>
    </source>
</evidence>
<gene>
    <name evidence="2" type="ORF">PLEPLA_LOCUS37868</name>
</gene>
<proteinExistence type="predicted"/>
<protein>
    <submittedName>
        <fullName evidence="2">Uncharacterized protein</fullName>
    </submittedName>
</protein>
<dbReference type="AlphaFoldDB" id="A0A9N7Z647"/>
<keyword evidence="3" id="KW-1185">Reference proteome</keyword>
<feature type="region of interest" description="Disordered" evidence="1">
    <location>
        <begin position="29"/>
        <end position="75"/>
    </location>
</feature>